<proteinExistence type="predicted"/>
<dbReference type="RefSeq" id="WP_227308433.1">
    <property type="nucleotide sequence ID" value="NZ_JAESVA010000005.1"/>
</dbReference>
<dbReference type="Proteomes" id="UP000721844">
    <property type="component" value="Unassembled WGS sequence"/>
</dbReference>
<dbReference type="InterPro" id="IPR016181">
    <property type="entry name" value="Acyl_CoA_acyltransferase"/>
</dbReference>
<dbReference type="EMBL" id="JAESVA010000005">
    <property type="protein sequence ID" value="MCB8881769.1"/>
    <property type="molecule type" value="Genomic_DNA"/>
</dbReference>
<gene>
    <name evidence="3" type="ORF">ACELLULO517_16085</name>
</gene>
<dbReference type="SUPFAM" id="SSF55729">
    <property type="entry name" value="Acyl-CoA N-acyltransferases (Nat)"/>
    <property type="match status" value="1"/>
</dbReference>
<feature type="region of interest" description="Disordered" evidence="1">
    <location>
        <begin position="1"/>
        <end position="20"/>
    </location>
</feature>
<name>A0A963Z3E8_9PROT</name>
<feature type="domain" description="BioF2-like acetyltransferase" evidence="2">
    <location>
        <begin position="169"/>
        <end position="291"/>
    </location>
</feature>
<evidence type="ECO:0000256" key="1">
    <source>
        <dbReference type="SAM" id="MobiDB-lite"/>
    </source>
</evidence>
<comment type="caution">
    <text evidence="3">The sequence shown here is derived from an EMBL/GenBank/DDBJ whole genome shotgun (WGS) entry which is preliminary data.</text>
</comment>
<dbReference type="InterPro" id="IPR038740">
    <property type="entry name" value="BioF2-like_GNAT_dom"/>
</dbReference>
<protein>
    <submittedName>
        <fullName evidence="3">GNAT family N-acetyltransferase</fullName>
    </submittedName>
</protein>
<accession>A0A963Z3E8</accession>
<dbReference type="Pfam" id="PF13480">
    <property type="entry name" value="Acetyltransf_6"/>
    <property type="match status" value="1"/>
</dbReference>
<evidence type="ECO:0000313" key="4">
    <source>
        <dbReference type="Proteomes" id="UP000721844"/>
    </source>
</evidence>
<sequence length="341" mass="37738">MSQTLTAEAPALRLGGKPASEGKTVRVLQRSDPVMPNATIFHEPWWLAAASDGAYREASVTVDNIITARLPYLPLRKFGGQTALVMPAMTHVLGPSITPDLPGGEVSRALREFSLCSELIEQLPKASHIWFAMHRKVTNTLPFEAAGFDLGVRFTSEIAPDKRDVIWRRMRDKTRNVIRRAEENLTVEPIEDATVFFEFYRENLRSRGQSSNYDLDLCRTVMQACIDRQRGRIIAAVDQTGAPQAAIFTAWDDEAEYYLMSTYAPNSGNGATSLLIWAALQVAAAEGRVFDMDGVHSNSNRLLITGFGGTLKPRYLVSTSSPLFQAAQFLKKTTLGRLRAG</sequence>
<organism evidence="3 4">
    <name type="scientific">Acidisoma cellulosilyticum</name>
    <dbReference type="NCBI Taxonomy" id="2802395"/>
    <lineage>
        <taxon>Bacteria</taxon>
        <taxon>Pseudomonadati</taxon>
        <taxon>Pseudomonadota</taxon>
        <taxon>Alphaproteobacteria</taxon>
        <taxon>Acetobacterales</taxon>
        <taxon>Acidocellaceae</taxon>
        <taxon>Acidisoma</taxon>
    </lineage>
</organism>
<evidence type="ECO:0000259" key="2">
    <source>
        <dbReference type="Pfam" id="PF13480"/>
    </source>
</evidence>
<dbReference type="Gene3D" id="3.40.630.30">
    <property type="match status" value="1"/>
</dbReference>
<keyword evidence="4" id="KW-1185">Reference proteome</keyword>
<evidence type="ECO:0000313" key="3">
    <source>
        <dbReference type="EMBL" id="MCB8881769.1"/>
    </source>
</evidence>
<reference evidence="3 4" key="1">
    <citation type="journal article" date="2021" name="Microorganisms">
        <title>Acidisoma silvae sp. nov. and Acidisomacellulosilytica sp. nov., Two Acidophilic Bacteria Isolated from Decaying Wood, Hydrolyzing Cellulose and Producing Poly-3-hydroxybutyrate.</title>
        <authorList>
            <person name="Mieszkin S."/>
            <person name="Pouder E."/>
            <person name="Uroz S."/>
            <person name="Simon-Colin C."/>
            <person name="Alain K."/>
        </authorList>
    </citation>
    <scope>NUCLEOTIDE SEQUENCE [LARGE SCALE GENOMIC DNA]</scope>
    <source>
        <strain evidence="3 4">HW T5.17</strain>
    </source>
</reference>
<dbReference type="AlphaFoldDB" id="A0A963Z3E8"/>